<dbReference type="InterPro" id="IPR052056">
    <property type="entry name" value="Mono-ARTD/PARP"/>
</dbReference>
<protein>
    <submittedName>
        <fullName evidence="7">PAR14-like protein</fullName>
    </submittedName>
</protein>
<keyword evidence="8" id="KW-1185">Reference proteome</keyword>
<evidence type="ECO:0000256" key="2">
    <source>
        <dbReference type="ARBA" id="ARBA00022676"/>
    </source>
</evidence>
<dbReference type="EMBL" id="CP111023">
    <property type="protein sequence ID" value="WAR21774.1"/>
    <property type="molecule type" value="Genomic_DNA"/>
</dbReference>
<evidence type="ECO:0000256" key="1">
    <source>
        <dbReference type="ARBA" id="ARBA00004123"/>
    </source>
</evidence>
<keyword evidence="3" id="KW-0808">Transferase</keyword>
<name>A0ABY7FKS1_MYAAR</name>
<dbReference type="Gene3D" id="3.40.220.10">
    <property type="entry name" value="Leucine Aminopeptidase, subunit E, domain 1"/>
    <property type="match status" value="2"/>
</dbReference>
<dbReference type="InterPro" id="IPR002589">
    <property type="entry name" value="Macro_dom"/>
</dbReference>
<evidence type="ECO:0000313" key="8">
    <source>
        <dbReference type="Proteomes" id="UP001164746"/>
    </source>
</evidence>
<dbReference type="Pfam" id="PF01661">
    <property type="entry name" value="Macro"/>
    <property type="match status" value="2"/>
</dbReference>
<accession>A0ABY7FKS1</accession>
<evidence type="ECO:0000256" key="3">
    <source>
        <dbReference type="ARBA" id="ARBA00022679"/>
    </source>
</evidence>
<organism evidence="7 8">
    <name type="scientific">Mya arenaria</name>
    <name type="common">Soft-shell clam</name>
    <dbReference type="NCBI Taxonomy" id="6604"/>
    <lineage>
        <taxon>Eukaryota</taxon>
        <taxon>Metazoa</taxon>
        <taxon>Spiralia</taxon>
        <taxon>Lophotrochozoa</taxon>
        <taxon>Mollusca</taxon>
        <taxon>Bivalvia</taxon>
        <taxon>Autobranchia</taxon>
        <taxon>Heteroconchia</taxon>
        <taxon>Euheterodonta</taxon>
        <taxon>Imparidentia</taxon>
        <taxon>Neoheterodontei</taxon>
        <taxon>Myida</taxon>
        <taxon>Myoidea</taxon>
        <taxon>Myidae</taxon>
        <taxon>Mya</taxon>
    </lineage>
</organism>
<comment type="subcellular location">
    <subcellularLocation>
        <location evidence="1">Nucleus</location>
    </subcellularLocation>
</comment>
<keyword evidence="4" id="KW-0520">NAD</keyword>
<feature type="domain" description="Macro" evidence="6">
    <location>
        <begin position="268"/>
        <end position="438"/>
    </location>
</feature>
<proteinExistence type="predicted"/>
<gene>
    <name evidence="7" type="ORF">MAR_015748</name>
</gene>
<dbReference type="Proteomes" id="UP001164746">
    <property type="component" value="Chromosome 12"/>
</dbReference>
<feature type="domain" description="Macro" evidence="6">
    <location>
        <begin position="439"/>
        <end position="603"/>
    </location>
</feature>
<evidence type="ECO:0000313" key="7">
    <source>
        <dbReference type="EMBL" id="WAR21774.1"/>
    </source>
</evidence>
<dbReference type="SMART" id="SM00506">
    <property type="entry name" value="A1pp"/>
    <property type="match status" value="2"/>
</dbReference>
<dbReference type="InterPro" id="IPR043472">
    <property type="entry name" value="Macro_dom-like"/>
</dbReference>
<dbReference type="PROSITE" id="PS51154">
    <property type="entry name" value="MACRO"/>
    <property type="match status" value="2"/>
</dbReference>
<evidence type="ECO:0000259" key="6">
    <source>
        <dbReference type="PROSITE" id="PS51154"/>
    </source>
</evidence>
<sequence length="603" mass="67656">MYQLKDNFCSQEFQFQKQVLLLYDISNKTVKEYIVKKMKNSRITAVWENTGGKLIVMSSNQQTLDTAAKVVRESVLSKTIPLSEATMSVLQTDNWEDKHRELNEKYRGKLLFDTTDLGKLVFETTDDIANEVEKALESFLTAHSILKDTIKVPHNVYKLMIRHHVSNIQQIAKSFHSEKVRIFLKDDGHAFEISGTKDVMEQVKTQVETLLRKVNKKQHQIRKPGLGEYMQTEKGRKMIRSVESAFPCVISKNDNSDDYDDMGSDTICVIASCTGYENRRLFAAVGDMTELNVEVIVNPSDDKIGFFGGLGKVLRMKGGLALERYCKDYIKNNGPLSDGEVFVSPALNMKAKQFFHVVGPAWEDGTDQEDEKLTEVVFKALKQASMKDLNSLAMPAISCAAVKNFFREEQDSSLTDIYLCDLKDGTVDAFTEALQKEWGDITVDDADCIVNSSNEDLDFKKGKISQALMKNCGKSLLVEAICFTEANMKKYEVVITNAPNLKCNHIMHVVAKESPQDWTQIIVKCLHLAKNAGLHSLAFPALGTVLCSPTYFGKIKSPLCSSIVAAICPSHLVQAISQHPLVGNQLNFIEISTRTRKCYVVFS</sequence>
<dbReference type="SUPFAM" id="SSF52949">
    <property type="entry name" value="Macro domain-like"/>
    <property type="match status" value="2"/>
</dbReference>
<keyword evidence="5" id="KW-0539">Nucleus</keyword>
<evidence type="ECO:0000256" key="4">
    <source>
        <dbReference type="ARBA" id="ARBA00023027"/>
    </source>
</evidence>
<dbReference type="PANTHER" id="PTHR14453:SF102">
    <property type="entry name" value="PROTEIN MONO-ADP-RIBOSYLTRANSFERASE PARP14-LIKE"/>
    <property type="match status" value="1"/>
</dbReference>
<dbReference type="PANTHER" id="PTHR14453">
    <property type="entry name" value="PARP/ZINC FINGER CCCH TYPE DOMAIN CONTAINING PROTEIN"/>
    <property type="match status" value="1"/>
</dbReference>
<reference evidence="7" key="1">
    <citation type="submission" date="2022-11" db="EMBL/GenBank/DDBJ databases">
        <title>Centuries of genome instability and evolution in soft-shell clam transmissible cancer (bioRxiv).</title>
        <authorList>
            <person name="Hart S.F.M."/>
            <person name="Yonemitsu M.A."/>
            <person name="Giersch R.M."/>
            <person name="Beal B.F."/>
            <person name="Arriagada G."/>
            <person name="Davis B.W."/>
            <person name="Ostrander E.A."/>
            <person name="Goff S.P."/>
            <person name="Metzger M.J."/>
        </authorList>
    </citation>
    <scope>NUCLEOTIDE SEQUENCE</scope>
    <source>
        <strain evidence="7">MELC-2E11</strain>
        <tissue evidence="7">Siphon/mantle</tissue>
    </source>
</reference>
<keyword evidence="2" id="KW-0328">Glycosyltransferase</keyword>
<evidence type="ECO:0000256" key="5">
    <source>
        <dbReference type="ARBA" id="ARBA00023242"/>
    </source>
</evidence>